<dbReference type="InParanoid" id="A0A1Y2B9N1"/>
<dbReference type="FunCoup" id="A0A1Y2B9N1">
    <property type="interactions" value="487"/>
</dbReference>
<feature type="region of interest" description="Disordered" evidence="2">
    <location>
        <begin position="140"/>
        <end position="196"/>
    </location>
</feature>
<keyword evidence="1" id="KW-0694">RNA-binding</keyword>
<feature type="domain" description="RRM" evidence="3">
    <location>
        <begin position="59"/>
        <end position="137"/>
    </location>
</feature>
<dbReference type="GO" id="GO:0003723">
    <property type="term" value="F:RNA binding"/>
    <property type="evidence" value="ECO:0007669"/>
    <property type="project" value="UniProtKB-UniRule"/>
</dbReference>
<reference evidence="4 5" key="1">
    <citation type="submission" date="2016-07" db="EMBL/GenBank/DDBJ databases">
        <title>Pervasive Adenine N6-methylation of Active Genes in Fungi.</title>
        <authorList>
            <consortium name="DOE Joint Genome Institute"/>
            <person name="Mondo S.J."/>
            <person name="Dannebaum R.O."/>
            <person name="Kuo R.C."/>
            <person name="Labutti K."/>
            <person name="Haridas S."/>
            <person name="Kuo A."/>
            <person name="Salamov A."/>
            <person name="Ahrendt S.R."/>
            <person name="Lipzen A."/>
            <person name="Sullivan W."/>
            <person name="Andreopoulos W.B."/>
            <person name="Clum A."/>
            <person name="Lindquist E."/>
            <person name="Daum C."/>
            <person name="Ramamoorthy G.K."/>
            <person name="Gryganskyi A."/>
            <person name="Culley D."/>
            <person name="Magnuson J.K."/>
            <person name="James T.Y."/>
            <person name="O'Malley M.A."/>
            <person name="Stajich J.E."/>
            <person name="Spatafora J.W."/>
            <person name="Visel A."/>
            <person name="Grigoriev I.V."/>
        </authorList>
    </citation>
    <scope>NUCLEOTIDE SEQUENCE [LARGE SCALE GENOMIC DNA]</scope>
    <source>
        <strain evidence="4 5">68-887.2</strain>
    </source>
</reference>
<dbReference type="Pfam" id="PF00076">
    <property type="entry name" value="RRM_1"/>
    <property type="match status" value="1"/>
</dbReference>
<dbReference type="Proteomes" id="UP000193986">
    <property type="component" value="Unassembled WGS sequence"/>
</dbReference>
<protein>
    <recommendedName>
        <fullName evidence="3">RRM domain-containing protein</fullName>
    </recommendedName>
</protein>
<dbReference type="SUPFAM" id="SSF54928">
    <property type="entry name" value="RNA-binding domain, RBD"/>
    <property type="match status" value="1"/>
</dbReference>
<evidence type="ECO:0000256" key="1">
    <source>
        <dbReference type="PROSITE-ProRule" id="PRU00176"/>
    </source>
</evidence>
<evidence type="ECO:0000313" key="5">
    <source>
        <dbReference type="Proteomes" id="UP000193986"/>
    </source>
</evidence>
<feature type="compositionally biased region" description="Basic and acidic residues" evidence="2">
    <location>
        <begin position="41"/>
        <end position="50"/>
    </location>
</feature>
<keyword evidence="5" id="KW-1185">Reference proteome</keyword>
<dbReference type="EMBL" id="MCFC01000015">
    <property type="protein sequence ID" value="ORY31396.1"/>
    <property type="molecule type" value="Genomic_DNA"/>
</dbReference>
<evidence type="ECO:0000256" key="2">
    <source>
        <dbReference type="SAM" id="MobiDB-lite"/>
    </source>
</evidence>
<feature type="region of interest" description="Disordered" evidence="2">
    <location>
        <begin position="1"/>
        <end position="62"/>
    </location>
</feature>
<dbReference type="SMART" id="SM00360">
    <property type="entry name" value="RRM"/>
    <property type="match status" value="1"/>
</dbReference>
<dbReference type="STRING" id="71784.A0A1Y2B9N1"/>
<proteinExistence type="predicted"/>
<dbReference type="Gene3D" id="3.30.70.330">
    <property type="match status" value="1"/>
</dbReference>
<dbReference type="PANTHER" id="PTHR48034">
    <property type="entry name" value="TRANSFORMER-2 SEX-DETERMINING PROTEIN-RELATED"/>
    <property type="match status" value="1"/>
</dbReference>
<dbReference type="InterPro" id="IPR035979">
    <property type="entry name" value="RBD_domain_sf"/>
</dbReference>
<gene>
    <name evidence="4" type="ORF">BCR39DRAFT_526441</name>
</gene>
<feature type="compositionally biased region" description="Basic and acidic residues" evidence="2">
    <location>
        <begin position="178"/>
        <end position="196"/>
    </location>
</feature>
<dbReference type="InterPro" id="IPR012677">
    <property type="entry name" value="Nucleotide-bd_a/b_plait_sf"/>
</dbReference>
<dbReference type="InterPro" id="IPR050441">
    <property type="entry name" value="RBM"/>
</dbReference>
<evidence type="ECO:0000259" key="3">
    <source>
        <dbReference type="PROSITE" id="PS50102"/>
    </source>
</evidence>
<dbReference type="AlphaFoldDB" id="A0A1Y2B9N1"/>
<comment type="caution">
    <text evidence="4">The sequence shown here is derived from an EMBL/GenBank/DDBJ whole genome shotgun (WGS) entry which is preliminary data.</text>
</comment>
<dbReference type="InterPro" id="IPR000504">
    <property type="entry name" value="RRM_dom"/>
</dbReference>
<name>A0A1Y2B9N1_9TREE</name>
<organism evidence="4 5">
    <name type="scientific">Naematelia encephala</name>
    <dbReference type="NCBI Taxonomy" id="71784"/>
    <lineage>
        <taxon>Eukaryota</taxon>
        <taxon>Fungi</taxon>
        <taxon>Dikarya</taxon>
        <taxon>Basidiomycota</taxon>
        <taxon>Agaricomycotina</taxon>
        <taxon>Tremellomycetes</taxon>
        <taxon>Tremellales</taxon>
        <taxon>Naemateliaceae</taxon>
        <taxon>Naematelia</taxon>
    </lineage>
</organism>
<feature type="compositionally biased region" description="Gly residues" evidence="2">
    <location>
        <begin position="158"/>
        <end position="167"/>
    </location>
</feature>
<dbReference type="PROSITE" id="PS50102">
    <property type="entry name" value="RRM"/>
    <property type="match status" value="1"/>
</dbReference>
<accession>A0A1Y2B9N1</accession>
<dbReference type="OrthoDB" id="6159137at2759"/>
<feature type="compositionally biased region" description="Basic and acidic residues" evidence="2">
    <location>
        <begin position="12"/>
        <end position="29"/>
    </location>
</feature>
<evidence type="ECO:0000313" key="4">
    <source>
        <dbReference type="EMBL" id="ORY31396.1"/>
    </source>
</evidence>
<sequence>MSDPNDVWQSSNDDRPRDASPPPRRDRSRSPARNGGSGGGDRSDRGRPDNGEPPVNKGNNLHVSGLARSIDEKYLEDLFSKHGKVDKAEIMIDPHTRDSRGFGFVKMVTSDDANAIIEALNGTTVEGKVLTVAHARRGRARTPTPGAYHGVKIDSGPRYGGGGGGYGSYDRPYQPRSYDSRYERGPPRCELARQIK</sequence>